<keyword evidence="2" id="KW-0812">Transmembrane</keyword>
<organism evidence="4 5">
    <name type="scientific">Syntrophomonas zehnderi OL-4</name>
    <dbReference type="NCBI Taxonomy" id="690567"/>
    <lineage>
        <taxon>Bacteria</taxon>
        <taxon>Bacillati</taxon>
        <taxon>Bacillota</taxon>
        <taxon>Clostridia</taxon>
        <taxon>Eubacteriales</taxon>
        <taxon>Syntrophomonadaceae</taxon>
        <taxon>Syntrophomonas</taxon>
    </lineage>
</organism>
<dbReference type="PROSITE" id="PS50011">
    <property type="entry name" value="PROTEIN_KINASE_DOM"/>
    <property type="match status" value="1"/>
</dbReference>
<accession>A0A0E3W2H6</accession>
<evidence type="ECO:0000256" key="1">
    <source>
        <dbReference type="ARBA" id="ARBA00009670"/>
    </source>
</evidence>
<protein>
    <submittedName>
        <fullName evidence="4">Protein kinase domain</fullName>
    </submittedName>
</protein>
<feature type="domain" description="Protein kinase" evidence="3">
    <location>
        <begin position="122"/>
        <end position="485"/>
    </location>
</feature>
<proteinExistence type="inferred from homology"/>
<keyword evidence="5" id="KW-1185">Reference proteome</keyword>
<dbReference type="CDD" id="cd05121">
    <property type="entry name" value="ABC1_ADCK3-like"/>
    <property type="match status" value="1"/>
</dbReference>
<keyword evidence="4" id="KW-0418">Kinase</keyword>
<dbReference type="GO" id="GO:0004672">
    <property type="term" value="F:protein kinase activity"/>
    <property type="evidence" value="ECO:0007669"/>
    <property type="project" value="InterPro"/>
</dbReference>
<feature type="transmembrane region" description="Helical" evidence="2">
    <location>
        <begin position="519"/>
        <end position="536"/>
    </location>
</feature>
<dbReference type="STRING" id="690567.190"/>
<dbReference type="Pfam" id="PF03109">
    <property type="entry name" value="ABC1"/>
    <property type="match status" value="1"/>
</dbReference>
<dbReference type="OrthoDB" id="9795390at2"/>
<dbReference type="InterPro" id="IPR050154">
    <property type="entry name" value="UbiB_kinase"/>
</dbReference>
<evidence type="ECO:0000259" key="3">
    <source>
        <dbReference type="PROSITE" id="PS50011"/>
    </source>
</evidence>
<dbReference type="Proteomes" id="UP000045545">
    <property type="component" value="Unassembled WGS sequence"/>
</dbReference>
<keyword evidence="4" id="KW-0808">Transferase</keyword>
<dbReference type="PANTHER" id="PTHR10566">
    <property type="entry name" value="CHAPERONE-ACTIVITY OF BC1 COMPLEX CABC1 -RELATED"/>
    <property type="match status" value="1"/>
</dbReference>
<dbReference type="GO" id="GO:0005524">
    <property type="term" value="F:ATP binding"/>
    <property type="evidence" value="ECO:0007669"/>
    <property type="project" value="InterPro"/>
</dbReference>
<keyword evidence="2" id="KW-1133">Transmembrane helix</keyword>
<reference evidence="4 5" key="1">
    <citation type="submission" date="2015-03" db="EMBL/GenBank/DDBJ databases">
        <authorList>
            <person name="Murphy D."/>
        </authorList>
    </citation>
    <scope>NUCLEOTIDE SEQUENCE [LARGE SCALE GENOMIC DNA]</scope>
    <source>
        <strain evidence="4 5">OL-4</strain>
    </source>
</reference>
<dbReference type="PANTHER" id="PTHR10566:SF113">
    <property type="entry name" value="PROTEIN ACTIVITY OF BC1 COMPLEX KINASE 7, CHLOROPLASTIC"/>
    <property type="match status" value="1"/>
</dbReference>
<evidence type="ECO:0000256" key="2">
    <source>
        <dbReference type="SAM" id="Phobius"/>
    </source>
</evidence>
<name>A0A0E3W2H6_9FIRM</name>
<comment type="similarity">
    <text evidence="1">Belongs to the protein kinase superfamily. ADCK protein kinase family.</text>
</comment>
<dbReference type="InterPro" id="IPR000719">
    <property type="entry name" value="Prot_kinase_dom"/>
</dbReference>
<evidence type="ECO:0000313" key="4">
    <source>
        <dbReference type="EMBL" id="CFX00868.1"/>
    </source>
</evidence>
<evidence type="ECO:0000313" key="5">
    <source>
        <dbReference type="Proteomes" id="UP000045545"/>
    </source>
</evidence>
<keyword evidence="2" id="KW-0472">Membrane</keyword>
<dbReference type="Gene3D" id="1.10.510.10">
    <property type="entry name" value="Transferase(Phosphotransferase) domain 1"/>
    <property type="match status" value="1"/>
</dbReference>
<gene>
    <name evidence="4" type="ORF">190</name>
</gene>
<dbReference type="InterPro" id="IPR011009">
    <property type="entry name" value="Kinase-like_dom_sf"/>
</dbReference>
<dbReference type="EMBL" id="CGIH01000004">
    <property type="protein sequence ID" value="CFX00868.1"/>
    <property type="molecule type" value="Genomic_DNA"/>
</dbReference>
<dbReference type="SUPFAM" id="SSF56112">
    <property type="entry name" value="Protein kinase-like (PK-like)"/>
    <property type="match status" value="1"/>
</dbReference>
<sequence>MTINSRSAARRFFKVINLFVRIFWSFFSLKFKALWHKPGWKDTRREELYFLEARRFRNTAVEMGGLLIKLGQFLSTRVDILPQSATRELAGLQDEVPAVAFQDIAALLVKEFNMPLHEVYAHMDETPLASASLGQVHQAELPGGEIVAVKVLRPGIERLIDIDLRAMRRVIGGLKLLTDWQKWVDFDAIYEEFAVTLREELDYLQEGKNAETIAQNSAADPDLIVPRIHWDYTRRRVLTMEFMQGMKVTDYQSLEKAGINRSRLAQKLLEIYVKQILVDGFFHADPHPGNLFIDAEGRIIMIDFGMMGTISPDLRNTLIQMVLAMVAREHHKVVFYLKQVGFVRRDADDEILARAVGLFLEQTLGEGLKSFDQDVMILLDDLEKLLYEQPFQIPARFTFLGRALGTLYGICIGLDSKISFLDAGKPYLKQFMPKQARPSQIIKEKGAALGTALVEVPPLLEKTLRRAEQGQLEVKIPLKNVEAALMQNAQASYAIAWGIVLGSSLLGTVYLYVHHFTVAARWGGAASVIFFLILLAKTRTRQRSRMPRHPEGIPKGRY</sequence>
<dbReference type="RefSeq" id="WP_052729514.1">
    <property type="nucleotide sequence ID" value="NZ_CGIH01000004.1"/>
</dbReference>
<dbReference type="InterPro" id="IPR004147">
    <property type="entry name" value="ABC1_dom"/>
</dbReference>
<dbReference type="AlphaFoldDB" id="A0A0E3W2H6"/>
<feature type="transmembrane region" description="Helical" evidence="2">
    <location>
        <begin position="494"/>
        <end position="513"/>
    </location>
</feature>